<comment type="caution">
    <text evidence="1">The sequence shown here is derived from an EMBL/GenBank/DDBJ whole genome shotgun (WGS) entry which is preliminary data.</text>
</comment>
<keyword evidence="2" id="KW-1185">Reference proteome</keyword>
<dbReference type="RefSeq" id="WP_316966600.1">
    <property type="nucleotide sequence ID" value="NZ_JARFPK010000020.1"/>
</dbReference>
<evidence type="ECO:0000313" key="1">
    <source>
        <dbReference type="EMBL" id="MDF0590857.1"/>
    </source>
</evidence>
<dbReference type="Proteomes" id="UP001220010">
    <property type="component" value="Unassembled WGS sequence"/>
</dbReference>
<protein>
    <submittedName>
        <fullName evidence="1">Uncharacterized protein</fullName>
    </submittedName>
</protein>
<reference evidence="1 2" key="1">
    <citation type="submission" date="2023-03" db="EMBL/GenBank/DDBJ databases">
        <title>WGS of Methanotrichaceae archaeon Mx.</title>
        <authorList>
            <person name="Sorokin D.Y."/>
            <person name="Merkel A.Y."/>
        </authorList>
    </citation>
    <scope>NUCLEOTIDE SEQUENCE [LARGE SCALE GENOMIC DNA]</scope>
    <source>
        <strain evidence="1 2">Mx</strain>
    </source>
</reference>
<sequence>MKAEVEEELINLDIEKIDFEDKELLKRLFIMLLNGIELLAQENQLLHEENQLHWSSVKPTTPL</sequence>
<evidence type="ECO:0000313" key="2">
    <source>
        <dbReference type="Proteomes" id="UP001220010"/>
    </source>
</evidence>
<organism evidence="1 2">
    <name type="scientific">Candidatus Methanocrinis natronophilus</name>
    <dbReference type="NCBI Taxonomy" id="3033396"/>
    <lineage>
        <taxon>Archaea</taxon>
        <taxon>Methanobacteriati</taxon>
        <taxon>Methanobacteriota</taxon>
        <taxon>Stenosarchaea group</taxon>
        <taxon>Methanomicrobia</taxon>
        <taxon>Methanotrichales</taxon>
        <taxon>Methanotrichaceae</taxon>
        <taxon>Methanocrinis</taxon>
    </lineage>
</organism>
<proteinExistence type="predicted"/>
<name>A0ABT5X830_9EURY</name>
<gene>
    <name evidence="1" type="ORF">P0O15_06705</name>
</gene>
<dbReference type="EMBL" id="JARFPK010000020">
    <property type="protein sequence ID" value="MDF0590857.1"/>
    <property type="molecule type" value="Genomic_DNA"/>
</dbReference>
<accession>A0ABT5X830</accession>